<proteinExistence type="predicted"/>
<organism evidence="1 2">
    <name type="scientific">Fusarium oxysporum (strain Fo5176)</name>
    <name type="common">Fusarium vascular wilt</name>
    <dbReference type="NCBI Taxonomy" id="660025"/>
    <lineage>
        <taxon>Eukaryota</taxon>
        <taxon>Fungi</taxon>
        <taxon>Dikarya</taxon>
        <taxon>Ascomycota</taxon>
        <taxon>Pezizomycotina</taxon>
        <taxon>Sordariomycetes</taxon>
        <taxon>Hypocreomycetidae</taxon>
        <taxon>Hypocreales</taxon>
        <taxon>Nectriaceae</taxon>
        <taxon>Fusarium</taxon>
        <taxon>Fusarium oxysporum species complex</taxon>
    </lineage>
</organism>
<dbReference type="Proteomes" id="UP000002489">
    <property type="component" value="Unassembled WGS sequence"/>
</dbReference>
<accession>A0A0D2YE65</accession>
<evidence type="ECO:0000313" key="2">
    <source>
        <dbReference type="Proteomes" id="UP000002489"/>
    </source>
</evidence>
<dbReference type="AlphaFoldDB" id="A0A0D2YE65"/>
<dbReference type="EnsemblFungi" id="FOXG_14602T0">
    <property type="protein sequence ID" value="FOXG_14602P0"/>
    <property type="gene ID" value="FOXG_14602"/>
</dbReference>
<name>A0A0D2YE65_FUSOF</name>
<reference evidence="2" key="1">
    <citation type="journal article" date="2012" name="Mol. Plant Microbe Interact.">
        <title>A highly conserved effector in Fusarium oxysporum is required for full virulence on Arabidopsis.</title>
        <authorList>
            <person name="Thatcher L.F."/>
            <person name="Gardiner D.M."/>
            <person name="Kazan K."/>
            <person name="Manners J."/>
        </authorList>
    </citation>
    <scope>NUCLEOTIDE SEQUENCE [LARGE SCALE GENOMIC DNA]</scope>
    <source>
        <strain evidence="2">Fo5176</strain>
    </source>
</reference>
<protein>
    <submittedName>
        <fullName evidence="1">Uncharacterized protein</fullName>
    </submittedName>
</protein>
<sequence>MSTLFCCDAIEPYRSQYLSHQSKFNNFMSWGSFPKESTVGIGDVQHDLSQLNPSYAVQLVRQVNFGPLESKRYFIPKDSSEGQYIEVSEQDLIQANFKKANTYKNYKCRSHNKFFEVNIYQKDPVNKHHWRVDIARPADSIDL</sequence>
<reference evidence="1" key="2">
    <citation type="submission" date="2025-08" db="UniProtKB">
        <authorList>
            <consortium name="EnsemblFungi"/>
        </authorList>
    </citation>
    <scope>IDENTIFICATION</scope>
    <source>
        <strain evidence="1">4287 / CBS 123668 / FGSC 9935 / NRRL 34936</strain>
    </source>
</reference>
<dbReference type="VEuPathDB" id="FungiDB:FOXG_14602"/>
<evidence type="ECO:0000313" key="1">
    <source>
        <dbReference type="EnsemblFungi" id="FOXG_14602P0"/>
    </source>
</evidence>
<gene>
    <name evidence="1" type="primary">28955747</name>
</gene>